<dbReference type="PROSITE" id="PS01031">
    <property type="entry name" value="SHSP"/>
    <property type="match status" value="1"/>
</dbReference>
<accession>A0A6G9VUW9</accession>
<evidence type="ECO:0000313" key="6">
    <source>
        <dbReference type="Proteomes" id="UP000217349"/>
    </source>
</evidence>
<gene>
    <name evidence="5" type="ORF">FA584_09700</name>
    <name evidence="4" type="ORF">SJPD1_0502</name>
</gene>
<dbReference type="OrthoDB" id="9811615at2"/>
<dbReference type="InterPro" id="IPR008978">
    <property type="entry name" value="HSP20-like_chaperone"/>
</dbReference>
<evidence type="ECO:0000313" key="4">
    <source>
        <dbReference type="EMBL" id="ATB68624.1"/>
    </source>
</evidence>
<keyword evidence="4" id="KW-0346">Stress response</keyword>
<dbReference type="Pfam" id="PF00011">
    <property type="entry name" value="HSP20"/>
    <property type="match status" value="1"/>
</dbReference>
<dbReference type="Proteomes" id="UP000217349">
    <property type="component" value="Chromosome"/>
</dbReference>
<dbReference type="EMBL" id="CP023275">
    <property type="protein sequence ID" value="ATB68624.1"/>
    <property type="molecule type" value="Genomic_DNA"/>
</dbReference>
<dbReference type="SUPFAM" id="SSF49764">
    <property type="entry name" value="HSP20-like chaperones"/>
    <property type="match status" value="1"/>
</dbReference>
<evidence type="ECO:0000259" key="3">
    <source>
        <dbReference type="PROSITE" id="PS01031"/>
    </source>
</evidence>
<reference evidence="6" key="2">
    <citation type="submission" date="2017-09" db="EMBL/GenBank/DDBJ databases">
        <title>The complete genome of Sulfurospirillum sp. JPD-1.</title>
        <authorList>
            <person name="Goris T."/>
        </authorList>
    </citation>
    <scope>NUCLEOTIDE SEQUENCE [LARGE SCALE GENOMIC DNA]</scope>
    <source>
        <strain evidence="6">JPD-1</strain>
    </source>
</reference>
<accession>A0A290HPR7</accession>
<dbReference type="InterPro" id="IPR031107">
    <property type="entry name" value="Small_HSP"/>
</dbReference>
<reference evidence="5 7" key="1">
    <citation type="journal article" date="2017" name="Environ. Sci. Technol.">
        <title>Organohalide Respiration with Chlorinated Ethenes under Low pH Conditions.</title>
        <authorList>
            <person name="Yang Y."/>
            <person name="Capiro N.L."/>
            <person name="Marcet T.F."/>
            <person name="Yan J."/>
            <person name="Pennell K.D."/>
            <person name="Loffler F.E."/>
        </authorList>
    </citation>
    <scope>NUCLEOTIDE SEQUENCE [LARGE SCALE GENOMIC DNA]</scope>
    <source>
        <strain evidence="5 7">ACSDCE</strain>
    </source>
</reference>
<reference evidence="4" key="3">
    <citation type="submission" date="2017-09" db="EMBL/GenBank/DDBJ databases">
        <authorList>
            <person name="Goris T."/>
        </authorList>
    </citation>
    <scope>NUCLEOTIDE SEQUENCE</scope>
    <source>
        <strain evidence="4">JPD-1</strain>
    </source>
</reference>
<dbReference type="CDD" id="cd06464">
    <property type="entry name" value="ACD_sHsps-like"/>
    <property type="match status" value="1"/>
</dbReference>
<reference evidence="4" key="4">
    <citation type="journal article" date="2020" name="MicrobiologyOpen">
        <title>Tetrachloroethene respiration in Sulfurospirillum species is regulated by a two-component system as unraveled by comparative genomics, transcriptomics, and regulator binding studies.</title>
        <authorList>
            <person name="Esken J."/>
            <person name="Goris T."/>
            <person name="Gadkari J."/>
            <person name="Bischler T."/>
            <person name="Forstner K.U."/>
            <person name="Sharma C.M."/>
            <person name="Diekert G."/>
            <person name="Schubert T."/>
        </authorList>
    </citation>
    <scope>NUCLEOTIDE SEQUENCE</scope>
    <source>
        <strain evidence="4">JPD-1</strain>
    </source>
</reference>
<dbReference type="KEGG" id="sulj:SJPD1_0502"/>
<dbReference type="InterPro" id="IPR002068">
    <property type="entry name" value="A-crystallin/Hsp20_dom"/>
</dbReference>
<dbReference type="AlphaFoldDB" id="A0A290HPR7"/>
<evidence type="ECO:0000256" key="2">
    <source>
        <dbReference type="RuleBase" id="RU003616"/>
    </source>
</evidence>
<evidence type="ECO:0000256" key="1">
    <source>
        <dbReference type="PROSITE-ProRule" id="PRU00285"/>
    </source>
</evidence>
<sequence>MLVTRFNPYKELKALESRLFNYYPIETEESDISAFKPTVSTREGEFAYHVEIDLPGVKKEDIHIDLKDNQIVISGERSFKEERQEKDYYKVESSYGKFQRSFALPENVDVENIEASSENGVLEVVLPKLKVEKAEVKKIQVK</sequence>
<dbReference type="EMBL" id="CP039734">
    <property type="protein sequence ID" value="QIR76459.1"/>
    <property type="molecule type" value="Genomic_DNA"/>
</dbReference>
<dbReference type="Proteomes" id="UP000502831">
    <property type="component" value="Chromosome"/>
</dbReference>
<proteinExistence type="inferred from homology"/>
<dbReference type="Gene3D" id="2.60.40.790">
    <property type="match status" value="1"/>
</dbReference>
<evidence type="ECO:0000313" key="5">
    <source>
        <dbReference type="EMBL" id="QIR76459.1"/>
    </source>
</evidence>
<organism evidence="4 6">
    <name type="scientific">Sulfurospirillum diekertiae</name>
    <dbReference type="NCBI Taxonomy" id="1854492"/>
    <lineage>
        <taxon>Bacteria</taxon>
        <taxon>Pseudomonadati</taxon>
        <taxon>Campylobacterota</taxon>
        <taxon>Epsilonproteobacteria</taxon>
        <taxon>Campylobacterales</taxon>
        <taxon>Sulfurospirillaceae</taxon>
        <taxon>Sulfurospirillum</taxon>
    </lineage>
</organism>
<comment type="similarity">
    <text evidence="1 2">Belongs to the small heat shock protein (HSP20) family.</text>
</comment>
<protein>
    <submittedName>
        <fullName evidence="4">Heat shock protein Hsp20</fullName>
    </submittedName>
    <submittedName>
        <fullName evidence="5">Hsp20/alpha crystallin family protein</fullName>
    </submittedName>
</protein>
<dbReference type="PANTHER" id="PTHR11527">
    <property type="entry name" value="HEAT-SHOCK PROTEIN 20 FAMILY MEMBER"/>
    <property type="match status" value="1"/>
</dbReference>
<feature type="domain" description="SHSP" evidence="3">
    <location>
        <begin position="30"/>
        <end position="142"/>
    </location>
</feature>
<dbReference type="RefSeq" id="WP_096045822.1">
    <property type="nucleotide sequence ID" value="NZ_CP023275.1"/>
</dbReference>
<reference evidence="5" key="5">
    <citation type="submission" date="2020-08" db="EMBL/GenBank/DDBJ databases">
        <authorList>
            <person name="Yang Y."/>
            <person name="Huo L."/>
            <person name="Yan J."/>
        </authorList>
    </citation>
    <scope>NUCLEOTIDE SEQUENCE</scope>
    <source>
        <strain evidence="5">ACSDCE</strain>
    </source>
</reference>
<name>A0A290HPR7_9BACT</name>
<evidence type="ECO:0000313" key="7">
    <source>
        <dbReference type="Proteomes" id="UP000502831"/>
    </source>
</evidence>